<evidence type="ECO:0000313" key="2">
    <source>
        <dbReference type="Proteomes" id="UP001497680"/>
    </source>
</evidence>
<sequence>MSAEHPKPVAQLVEADSGIPVPAYEERQPFLPFRENEHADRDLEAQRQPPAYAVTQEEGEATVKVTDVETTKEPHWIVKCFVSGLAIIIGLFFMAILMTVGVIFVNVLVWLWHKIGLI</sequence>
<comment type="caution">
    <text evidence="1">The sequence shown here is derived from an EMBL/GenBank/DDBJ whole genome shotgun (WGS) entry which is preliminary data.</text>
</comment>
<organism evidence="1 2">
    <name type="scientific">Hypoxylon rubiginosum</name>
    <dbReference type="NCBI Taxonomy" id="110542"/>
    <lineage>
        <taxon>Eukaryota</taxon>
        <taxon>Fungi</taxon>
        <taxon>Dikarya</taxon>
        <taxon>Ascomycota</taxon>
        <taxon>Pezizomycotina</taxon>
        <taxon>Sordariomycetes</taxon>
        <taxon>Xylariomycetidae</taxon>
        <taxon>Xylariales</taxon>
        <taxon>Hypoxylaceae</taxon>
        <taxon>Hypoxylon</taxon>
    </lineage>
</organism>
<accession>A0ACC0D1V3</accession>
<keyword evidence="2" id="KW-1185">Reference proteome</keyword>
<reference evidence="1 2" key="1">
    <citation type="journal article" date="2022" name="New Phytol.">
        <title>Ecological generalism drives hyperdiversity of secondary metabolite gene clusters in xylarialean endophytes.</title>
        <authorList>
            <person name="Franco M.E.E."/>
            <person name="Wisecaver J.H."/>
            <person name="Arnold A.E."/>
            <person name="Ju Y.M."/>
            <person name="Slot J.C."/>
            <person name="Ahrendt S."/>
            <person name="Moore L.P."/>
            <person name="Eastman K.E."/>
            <person name="Scott K."/>
            <person name="Konkel Z."/>
            <person name="Mondo S.J."/>
            <person name="Kuo A."/>
            <person name="Hayes R.D."/>
            <person name="Haridas S."/>
            <person name="Andreopoulos B."/>
            <person name="Riley R."/>
            <person name="LaButti K."/>
            <person name="Pangilinan J."/>
            <person name="Lipzen A."/>
            <person name="Amirebrahimi M."/>
            <person name="Yan J."/>
            <person name="Adam C."/>
            <person name="Keymanesh K."/>
            <person name="Ng V."/>
            <person name="Louie K."/>
            <person name="Northen T."/>
            <person name="Drula E."/>
            <person name="Henrissat B."/>
            <person name="Hsieh H.M."/>
            <person name="Youens-Clark K."/>
            <person name="Lutzoni F."/>
            <person name="Miadlikowska J."/>
            <person name="Eastwood D.C."/>
            <person name="Hamelin R.C."/>
            <person name="Grigoriev I.V."/>
            <person name="U'Ren J.M."/>
        </authorList>
    </citation>
    <scope>NUCLEOTIDE SEQUENCE [LARGE SCALE GENOMIC DNA]</scope>
    <source>
        <strain evidence="1 2">ER1909</strain>
    </source>
</reference>
<dbReference type="Proteomes" id="UP001497680">
    <property type="component" value="Unassembled WGS sequence"/>
</dbReference>
<gene>
    <name evidence="1" type="ORF">F4821DRAFT_123753</name>
</gene>
<protein>
    <submittedName>
        <fullName evidence="1">Uncharacterized protein</fullName>
    </submittedName>
</protein>
<dbReference type="EMBL" id="MU394313">
    <property type="protein sequence ID" value="KAI6086666.1"/>
    <property type="molecule type" value="Genomic_DNA"/>
</dbReference>
<evidence type="ECO:0000313" key="1">
    <source>
        <dbReference type="EMBL" id="KAI6086666.1"/>
    </source>
</evidence>
<name>A0ACC0D1V3_9PEZI</name>
<proteinExistence type="predicted"/>